<gene>
    <name evidence="8" type="ORF">P5G62_011090</name>
</gene>
<comment type="caution">
    <text evidence="8">The sequence shown here is derived from an EMBL/GenBank/DDBJ whole genome shotgun (WGS) entry which is preliminary data.</text>
</comment>
<feature type="domain" description="Major facilitator superfamily (MFS) profile" evidence="7">
    <location>
        <begin position="19"/>
        <end position="97"/>
    </location>
</feature>
<evidence type="ECO:0000256" key="3">
    <source>
        <dbReference type="ARBA" id="ARBA00022692"/>
    </source>
</evidence>
<proteinExistence type="predicted"/>
<accession>A0ABV4YSG4</accession>
<sequence length="97" mass="10378">MANLMVKNKAVHLSEPWRMLLFLLVAQLMVAFVGRSIGPLGVLIGEDLSLTKSQIGMLPAALFLGQAVASVPAGFLTDRYGSRKLLLMAAFCLGLGF</sequence>
<protein>
    <submittedName>
        <fullName evidence="8">MFS transporter</fullName>
    </submittedName>
</protein>
<reference evidence="8 9" key="1">
    <citation type="submission" date="2024-05" db="EMBL/GenBank/DDBJ databases">
        <authorList>
            <person name="Venkateswaran K."/>
        </authorList>
    </citation>
    <scope>NUCLEOTIDE SEQUENCE [LARGE SCALE GENOMIC DNA]</scope>
    <source>
        <strain evidence="8 9">179-C4-2-HS</strain>
    </source>
</reference>
<evidence type="ECO:0000256" key="2">
    <source>
        <dbReference type="ARBA" id="ARBA00022448"/>
    </source>
</evidence>
<keyword evidence="9" id="KW-1185">Reference proteome</keyword>
<name>A0ABV4YSG4_9BACI</name>
<evidence type="ECO:0000256" key="4">
    <source>
        <dbReference type="ARBA" id="ARBA00022989"/>
    </source>
</evidence>
<dbReference type="Proteomes" id="UP001241748">
    <property type="component" value="Unassembled WGS sequence"/>
</dbReference>
<dbReference type="SUPFAM" id="SSF103473">
    <property type="entry name" value="MFS general substrate transporter"/>
    <property type="match status" value="1"/>
</dbReference>
<evidence type="ECO:0000259" key="7">
    <source>
        <dbReference type="PROSITE" id="PS50850"/>
    </source>
</evidence>
<dbReference type="PROSITE" id="PS50850">
    <property type="entry name" value="MFS"/>
    <property type="match status" value="1"/>
</dbReference>
<dbReference type="Pfam" id="PF07690">
    <property type="entry name" value="MFS_1"/>
    <property type="match status" value="1"/>
</dbReference>
<keyword evidence="3 6" id="KW-0812">Transmembrane</keyword>
<feature type="transmembrane region" description="Helical" evidence="6">
    <location>
        <begin position="56"/>
        <end position="76"/>
    </location>
</feature>
<dbReference type="InterPro" id="IPR020846">
    <property type="entry name" value="MFS_dom"/>
</dbReference>
<evidence type="ECO:0000256" key="6">
    <source>
        <dbReference type="SAM" id="Phobius"/>
    </source>
</evidence>
<dbReference type="InterPro" id="IPR036259">
    <property type="entry name" value="MFS_trans_sf"/>
</dbReference>
<keyword evidence="2" id="KW-0813">Transport</keyword>
<evidence type="ECO:0000256" key="1">
    <source>
        <dbReference type="ARBA" id="ARBA00004651"/>
    </source>
</evidence>
<feature type="transmembrane region" description="Helical" evidence="6">
    <location>
        <begin position="20"/>
        <end position="44"/>
    </location>
</feature>
<evidence type="ECO:0000313" key="8">
    <source>
        <dbReference type="EMBL" id="MFB3167653.1"/>
    </source>
</evidence>
<evidence type="ECO:0000313" key="9">
    <source>
        <dbReference type="Proteomes" id="UP001241748"/>
    </source>
</evidence>
<organism evidence="8 9">
    <name type="scientific">Neobacillus driksii</name>
    <dbReference type="NCBI Taxonomy" id="3035913"/>
    <lineage>
        <taxon>Bacteria</taxon>
        <taxon>Bacillati</taxon>
        <taxon>Bacillota</taxon>
        <taxon>Bacilli</taxon>
        <taxon>Bacillales</taxon>
        <taxon>Bacillaceae</taxon>
        <taxon>Neobacillus</taxon>
    </lineage>
</organism>
<keyword evidence="5 6" id="KW-0472">Membrane</keyword>
<dbReference type="EMBL" id="JAROBZ020000001">
    <property type="protein sequence ID" value="MFB3167653.1"/>
    <property type="molecule type" value="Genomic_DNA"/>
</dbReference>
<comment type="subcellular location">
    <subcellularLocation>
        <location evidence="1">Cell membrane</location>
        <topology evidence="1">Multi-pass membrane protein</topology>
    </subcellularLocation>
</comment>
<keyword evidence="4 6" id="KW-1133">Transmembrane helix</keyword>
<evidence type="ECO:0000256" key="5">
    <source>
        <dbReference type="ARBA" id="ARBA00023136"/>
    </source>
</evidence>
<dbReference type="InterPro" id="IPR011701">
    <property type="entry name" value="MFS"/>
</dbReference>
<dbReference type="Gene3D" id="1.20.1250.20">
    <property type="entry name" value="MFS general substrate transporter like domains"/>
    <property type="match status" value="1"/>
</dbReference>